<organism evidence="5 6">
    <name type="scientific">Friedmanniella luteola</name>
    <dbReference type="NCBI Taxonomy" id="546871"/>
    <lineage>
        <taxon>Bacteria</taxon>
        <taxon>Bacillati</taxon>
        <taxon>Actinomycetota</taxon>
        <taxon>Actinomycetes</taxon>
        <taxon>Propionibacteriales</taxon>
        <taxon>Nocardioidaceae</taxon>
        <taxon>Friedmanniella</taxon>
    </lineage>
</organism>
<dbReference type="Pfam" id="PF13185">
    <property type="entry name" value="GAF_2"/>
    <property type="match status" value="1"/>
</dbReference>
<dbReference type="InterPro" id="IPR036388">
    <property type="entry name" value="WH-like_DNA-bd_sf"/>
</dbReference>
<name>A0A1H1XLN4_9ACTN</name>
<dbReference type="STRING" id="546871.SAMN04488543_3034"/>
<evidence type="ECO:0000313" key="5">
    <source>
        <dbReference type="EMBL" id="SDT10112.1"/>
    </source>
</evidence>
<dbReference type="InterPro" id="IPR003018">
    <property type="entry name" value="GAF"/>
</dbReference>
<evidence type="ECO:0000313" key="6">
    <source>
        <dbReference type="Proteomes" id="UP000199092"/>
    </source>
</evidence>
<evidence type="ECO:0000256" key="1">
    <source>
        <dbReference type="ARBA" id="ARBA00023015"/>
    </source>
</evidence>
<dbReference type="SMART" id="SM01012">
    <property type="entry name" value="ANTAR"/>
    <property type="match status" value="1"/>
</dbReference>
<keyword evidence="2" id="KW-0804">Transcription</keyword>
<dbReference type="EMBL" id="LT629749">
    <property type="protein sequence ID" value="SDT10112.1"/>
    <property type="molecule type" value="Genomic_DNA"/>
</dbReference>
<evidence type="ECO:0000256" key="3">
    <source>
        <dbReference type="SAM" id="MobiDB-lite"/>
    </source>
</evidence>
<dbReference type="PROSITE" id="PS50921">
    <property type="entry name" value="ANTAR"/>
    <property type="match status" value="1"/>
</dbReference>
<dbReference type="AlphaFoldDB" id="A0A1H1XLN4"/>
<dbReference type="Gene3D" id="1.10.10.10">
    <property type="entry name" value="Winged helix-like DNA-binding domain superfamily/Winged helix DNA-binding domain"/>
    <property type="match status" value="1"/>
</dbReference>
<feature type="domain" description="ANTAR" evidence="4">
    <location>
        <begin position="175"/>
        <end position="236"/>
    </location>
</feature>
<dbReference type="InterPro" id="IPR029016">
    <property type="entry name" value="GAF-like_dom_sf"/>
</dbReference>
<dbReference type="PIRSF" id="PIRSF036625">
    <property type="entry name" value="GAF_ANTAR"/>
    <property type="match status" value="1"/>
</dbReference>
<dbReference type="InterPro" id="IPR005561">
    <property type="entry name" value="ANTAR"/>
</dbReference>
<dbReference type="SUPFAM" id="SSF55781">
    <property type="entry name" value="GAF domain-like"/>
    <property type="match status" value="1"/>
</dbReference>
<sequence length="260" mass="26745">MSDPGQPTTTPAVEGLAGLLLQLGGVVLSAETLETAVALVTRLAAVTIPGTAGAGVTLVDSRGRRTTAASDPLVGEADALQYAFDSGPCLTAWSERVTVRIDRLDSEERWPRWTAAAAELGIRSMVSLPLVADDVSVGAIKVYSREAGAYDARAEAVLGLFAEQAAVLLTNMLTLSDARQLSAQLSGALQRRDLIGQATGVLIGRGAGDRETAFALLVEASQRSDLKVHEVAAQLVASAAAPRLDAPPPPSPSDGGVPDG</sequence>
<dbReference type="OrthoDB" id="7466251at2"/>
<keyword evidence="6" id="KW-1185">Reference proteome</keyword>
<reference evidence="5 6" key="1">
    <citation type="submission" date="2016-10" db="EMBL/GenBank/DDBJ databases">
        <authorList>
            <person name="de Groot N.N."/>
        </authorList>
    </citation>
    <scope>NUCLEOTIDE SEQUENCE [LARGE SCALE GENOMIC DNA]</scope>
    <source>
        <strain evidence="5 6">DSM 21741</strain>
    </source>
</reference>
<dbReference type="SMART" id="SM00065">
    <property type="entry name" value="GAF"/>
    <property type="match status" value="1"/>
</dbReference>
<evidence type="ECO:0000259" key="4">
    <source>
        <dbReference type="PROSITE" id="PS50921"/>
    </source>
</evidence>
<proteinExistence type="predicted"/>
<dbReference type="Gene3D" id="3.30.450.40">
    <property type="match status" value="1"/>
</dbReference>
<dbReference type="RefSeq" id="WP_091413890.1">
    <property type="nucleotide sequence ID" value="NZ_LT629749.1"/>
</dbReference>
<dbReference type="Pfam" id="PF03861">
    <property type="entry name" value="ANTAR"/>
    <property type="match status" value="1"/>
</dbReference>
<gene>
    <name evidence="5" type="ORF">SAMN04488543_3034</name>
</gene>
<dbReference type="InterPro" id="IPR012074">
    <property type="entry name" value="GAF_ANTAR"/>
</dbReference>
<dbReference type="Proteomes" id="UP000199092">
    <property type="component" value="Chromosome I"/>
</dbReference>
<evidence type="ECO:0000256" key="2">
    <source>
        <dbReference type="ARBA" id="ARBA00023163"/>
    </source>
</evidence>
<protein>
    <submittedName>
        <fullName evidence="5">ANTAR domain-containing protein</fullName>
    </submittedName>
</protein>
<accession>A0A1H1XLN4</accession>
<keyword evidence="1" id="KW-0805">Transcription regulation</keyword>
<dbReference type="GO" id="GO:0003723">
    <property type="term" value="F:RNA binding"/>
    <property type="evidence" value="ECO:0007669"/>
    <property type="project" value="InterPro"/>
</dbReference>
<feature type="region of interest" description="Disordered" evidence="3">
    <location>
        <begin position="239"/>
        <end position="260"/>
    </location>
</feature>